<evidence type="ECO:0000313" key="2">
    <source>
        <dbReference type="Proteomes" id="UP000377595"/>
    </source>
</evidence>
<proteinExistence type="predicted"/>
<dbReference type="EMBL" id="BLAF01000048">
    <property type="protein sequence ID" value="GES24191.1"/>
    <property type="molecule type" value="Genomic_DNA"/>
</dbReference>
<dbReference type="OrthoDB" id="9916898at2"/>
<name>A0A5M3XXA3_9ACTN</name>
<sequence length="45" mass="4573">MPSFLGSLFAKAAVIALEALVAHLVQVLIQAAVRQLALKCGPAAA</sequence>
<dbReference type="RefSeq" id="WP_155349045.1">
    <property type="nucleotide sequence ID" value="NZ_BAAAHM010000005.1"/>
</dbReference>
<comment type="caution">
    <text evidence="1">The sequence shown here is derived from an EMBL/GenBank/DDBJ whole genome shotgun (WGS) entry which is preliminary data.</text>
</comment>
<protein>
    <submittedName>
        <fullName evidence="1">Uncharacterized protein</fullName>
    </submittedName>
</protein>
<dbReference type="AlphaFoldDB" id="A0A5M3XXA3"/>
<accession>A0A5M3XXA3</accession>
<keyword evidence="2" id="KW-1185">Reference proteome</keyword>
<organism evidence="1 2">
    <name type="scientific">Acrocarpospora pleiomorpha</name>
    <dbReference type="NCBI Taxonomy" id="90975"/>
    <lineage>
        <taxon>Bacteria</taxon>
        <taxon>Bacillati</taxon>
        <taxon>Actinomycetota</taxon>
        <taxon>Actinomycetes</taxon>
        <taxon>Streptosporangiales</taxon>
        <taxon>Streptosporangiaceae</taxon>
        <taxon>Acrocarpospora</taxon>
    </lineage>
</organism>
<evidence type="ECO:0000313" key="1">
    <source>
        <dbReference type="EMBL" id="GES24191.1"/>
    </source>
</evidence>
<reference evidence="1 2" key="1">
    <citation type="submission" date="2019-10" db="EMBL/GenBank/DDBJ databases">
        <title>Whole genome shotgun sequence of Acrocarpospora pleiomorpha NBRC 16267.</title>
        <authorList>
            <person name="Ichikawa N."/>
            <person name="Kimura A."/>
            <person name="Kitahashi Y."/>
            <person name="Komaki H."/>
            <person name="Oguchi A."/>
        </authorList>
    </citation>
    <scope>NUCLEOTIDE SEQUENCE [LARGE SCALE GENOMIC DNA]</scope>
    <source>
        <strain evidence="1 2">NBRC 16267</strain>
    </source>
</reference>
<dbReference type="Proteomes" id="UP000377595">
    <property type="component" value="Unassembled WGS sequence"/>
</dbReference>
<gene>
    <name evidence="1" type="ORF">Aple_070900</name>
</gene>